<evidence type="ECO:0000256" key="7">
    <source>
        <dbReference type="ARBA" id="ARBA00023136"/>
    </source>
</evidence>
<organism evidence="11 12">
    <name type="scientific">Trichomalopsis sarcophagae</name>
    <dbReference type="NCBI Taxonomy" id="543379"/>
    <lineage>
        <taxon>Eukaryota</taxon>
        <taxon>Metazoa</taxon>
        <taxon>Ecdysozoa</taxon>
        <taxon>Arthropoda</taxon>
        <taxon>Hexapoda</taxon>
        <taxon>Insecta</taxon>
        <taxon>Pterygota</taxon>
        <taxon>Neoptera</taxon>
        <taxon>Endopterygota</taxon>
        <taxon>Hymenoptera</taxon>
        <taxon>Apocrita</taxon>
        <taxon>Proctotrupomorpha</taxon>
        <taxon>Chalcidoidea</taxon>
        <taxon>Pteromalidae</taxon>
        <taxon>Pteromalinae</taxon>
        <taxon>Trichomalopsis</taxon>
    </lineage>
</organism>
<proteinExistence type="inferred from homology"/>
<feature type="transmembrane region" description="Helical" evidence="10">
    <location>
        <begin position="283"/>
        <end position="304"/>
    </location>
</feature>
<dbReference type="EMBL" id="NNAY01000694">
    <property type="protein sequence ID" value="OXU26944.1"/>
    <property type="molecule type" value="Genomic_DNA"/>
</dbReference>
<dbReference type="PANTHER" id="PTHR21137">
    <property type="entry name" value="ODORANT RECEPTOR"/>
    <property type="match status" value="1"/>
</dbReference>
<dbReference type="GO" id="GO:0004984">
    <property type="term" value="F:olfactory receptor activity"/>
    <property type="evidence" value="ECO:0007669"/>
    <property type="project" value="InterPro"/>
</dbReference>
<comment type="similarity">
    <text evidence="10">Belongs to the insect chemoreceptor superfamily. Heteromeric odorant receptor channel (TC 1.A.69) family.</text>
</comment>
<dbReference type="STRING" id="543379.A0A232F7X2"/>
<evidence type="ECO:0000256" key="8">
    <source>
        <dbReference type="ARBA" id="ARBA00023170"/>
    </source>
</evidence>
<keyword evidence="12" id="KW-1185">Reference proteome</keyword>
<evidence type="ECO:0000256" key="2">
    <source>
        <dbReference type="ARBA" id="ARBA00022475"/>
    </source>
</evidence>
<comment type="subcellular location">
    <subcellularLocation>
        <location evidence="1 10">Cell membrane</location>
        <topology evidence="1 10">Multi-pass membrane protein</topology>
    </subcellularLocation>
</comment>
<keyword evidence="5 10" id="KW-0552">Olfaction</keyword>
<dbReference type="GO" id="GO:0007165">
    <property type="term" value="P:signal transduction"/>
    <property type="evidence" value="ECO:0007669"/>
    <property type="project" value="UniProtKB-KW"/>
</dbReference>
<keyword evidence="8 10" id="KW-0675">Receptor</keyword>
<protein>
    <recommendedName>
        <fullName evidence="10">Odorant receptor</fullName>
    </recommendedName>
</protein>
<comment type="caution">
    <text evidence="11">The sequence shown here is derived from an EMBL/GenBank/DDBJ whole genome shotgun (WGS) entry which is preliminary data.</text>
</comment>
<dbReference type="GO" id="GO:0005886">
    <property type="term" value="C:plasma membrane"/>
    <property type="evidence" value="ECO:0007669"/>
    <property type="project" value="UniProtKB-SubCell"/>
</dbReference>
<dbReference type="AlphaFoldDB" id="A0A232F7X2"/>
<dbReference type="GO" id="GO:0005549">
    <property type="term" value="F:odorant binding"/>
    <property type="evidence" value="ECO:0007669"/>
    <property type="project" value="InterPro"/>
</dbReference>
<keyword evidence="3 10" id="KW-0716">Sensory transduction</keyword>
<dbReference type="PANTHER" id="PTHR21137:SF35">
    <property type="entry name" value="ODORANT RECEPTOR 19A-RELATED"/>
    <property type="match status" value="1"/>
</dbReference>
<dbReference type="Pfam" id="PF02949">
    <property type="entry name" value="7tm_6"/>
    <property type="match status" value="1"/>
</dbReference>
<keyword evidence="6 10" id="KW-1133">Transmembrane helix</keyword>
<evidence type="ECO:0000313" key="12">
    <source>
        <dbReference type="Proteomes" id="UP000215335"/>
    </source>
</evidence>
<keyword evidence="9 10" id="KW-0807">Transducer</keyword>
<evidence type="ECO:0000256" key="9">
    <source>
        <dbReference type="ARBA" id="ARBA00023224"/>
    </source>
</evidence>
<evidence type="ECO:0000256" key="5">
    <source>
        <dbReference type="ARBA" id="ARBA00022725"/>
    </source>
</evidence>
<dbReference type="InterPro" id="IPR004117">
    <property type="entry name" value="7tm6_olfct_rcpt"/>
</dbReference>
<reference evidence="11 12" key="1">
    <citation type="journal article" date="2017" name="Curr. Biol.">
        <title>The Evolution of Venom by Co-option of Single-Copy Genes.</title>
        <authorList>
            <person name="Martinson E.O."/>
            <person name="Mrinalini"/>
            <person name="Kelkar Y.D."/>
            <person name="Chang C.H."/>
            <person name="Werren J.H."/>
        </authorList>
    </citation>
    <scope>NUCLEOTIDE SEQUENCE [LARGE SCALE GENOMIC DNA]</scope>
    <source>
        <strain evidence="11 12">Alberta</strain>
        <tissue evidence="11">Whole body</tissue>
    </source>
</reference>
<feature type="transmembrane region" description="Helical" evidence="10">
    <location>
        <begin position="316"/>
        <end position="334"/>
    </location>
</feature>
<dbReference type="Proteomes" id="UP000215335">
    <property type="component" value="Unassembled WGS sequence"/>
</dbReference>
<keyword evidence="7 10" id="KW-0472">Membrane</keyword>
<comment type="caution">
    <text evidence="10">Lacks conserved residue(s) required for the propagation of feature annotation.</text>
</comment>
<accession>A0A232F7X2</accession>
<gene>
    <name evidence="11" type="ORF">TSAR_013834</name>
</gene>
<feature type="transmembrane region" description="Helical" evidence="10">
    <location>
        <begin position="20"/>
        <end position="36"/>
    </location>
</feature>
<name>A0A232F7X2_9HYME</name>
<keyword evidence="4 10" id="KW-0812">Transmembrane</keyword>
<feature type="transmembrane region" description="Helical" evidence="10">
    <location>
        <begin position="42"/>
        <end position="64"/>
    </location>
</feature>
<keyword evidence="2" id="KW-1003">Cell membrane</keyword>
<dbReference type="OrthoDB" id="6617147at2759"/>
<evidence type="ECO:0000256" key="10">
    <source>
        <dbReference type="RuleBase" id="RU351113"/>
    </source>
</evidence>
<evidence type="ECO:0000256" key="1">
    <source>
        <dbReference type="ARBA" id="ARBA00004651"/>
    </source>
</evidence>
<evidence type="ECO:0000313" key="11">
    <source>
        <dbReference type="EMBL" id="OXU26944.1"/>
    </source>
</evidence>
<sequence length="413" mass="47465">MMQNHQLQGQAELDDSSRVFRWNYILMTTLGLWPASLSDVRFFLNFGYFCYEMLLEYLDLFLFIDNFENVLMNLTENMAFSQIFIRMLMLRVYNSELGEIIGDAKKDFDAKNYTEEERKTFLAYHVKSRTFMKLLITNTALTASSYYVKPLLGQMGELMEYANSNGENSTFIFMLPYRFYTFYELNDAQTYFWTYGSQLPFVFISGFGQSAADCLMVTLVYHVSGQMAVLALRIASIDTHPSKCTQEVQKIVKAHIRLLRCSYKIKLTNALQWLRMGKVIQRAFSATLLGHLVGATSLVCILGYQILTSLANGERAILISFFAFIFLVLLVLYAHCTVGESLITESERVSQAYYDCEWYNMSKENARIIILCMARAQKPLQLTAGKFSMFCLQTLTDSIKASMGYLSVLRTVM</sequence>
<evidence type="ECO:0000256" key="6">
    <source>
        <dbReference type="ARBA" id="ARBA00022989"/>
    </source>
</evidence>
<evidence type="ECO:0000256" key="3">
    <source>
        <dbReference type="ARBA" id="ARBA00022606"/>
    </source>
</evidence>
<evidence type="ECO:0000256" key="4">
    <source>
        <dbReference type="ARBA" id="ARBA00022692"/>
    </source>
</evidence>